<dbReference type="PANTHER" id="PTHR10978:SF5">
    <property type="entry name" value="SUCCINATE DEHYDROGENASE CYTOCHROME B560 SUBUNIT, MITOCHONDRIAL"/>
    <property type="match status" value="1"/>
</dbReference>
<accession>A0ABR4PJG4</accession>
<gene>
    <name evidence="8" type="ORF">PVAG01_04873</name>
</gene>
<dbReference type="PROSITE" id="PS01001">
    <property type="entry name" value="SDH_CYT_2"/>
    <property type="match status" value="1"/>
</dbReference>
<dbReference type="InterPro" id="IPR034804">
    <property type="entry name" value="SQR/QFR_C/D"/>
</dbReference>
<keyword evidence="9" id="KW-1185">Reference proteome</keyword>
<name>A0ABR4PJG4_9HELO</name>
<evidence type="ECO:0000256" key="4">
    <source>
        <dbReference type="ARBA" id="ARBA00022723"/>
    </source>
</evidence>
<evidence type="ECO:0000256" key="3">
    <source>
        <dbReference type="ARBA" id="ARBA00022692"/>
    </source>
</evidence>
<keyword evidence="3" id="KW-0812">Transmembrane</keyword>
<evidence type="ECO:0000313" key="8">
    <source>
        <dbReference type="EMBL" id="KAL3423126.1"/>
    </source>
</evidence>
<comment type="caution">
    <text evidence="8">The sequence shown here is derived from an EMBL/GenBank/DDBJ whole genome shotgun (WGS) entry which is preliminary data.</text>
</comment>
<sequence>MFAQRAAQQSLRRLAASNPTASQLVFKQFAAPAMMGSSVQTRPVATQKITPVDSYQILVEQRKNRPTAPHLLIYKPQVTWYLSALNRITGCILSGSMYAFGTAYLFSPLFGWHLDSASMAAAFASWPAAAQVATKFTLAMPFTFHSLNGLRHLTWDLGKTMTNKTIIKTGWTVVGASTLSALALATLV</sequence>
<evidence type="ECO:0000256" key="2">
    <source>
        <dbReference type="ARBA" id="ARBA00022617"/>
    </source>
</evidence>
<evidence type="ECO:0000256" key="7">
    <source>
        <dbReference type="ARBA" id="ARBA00023136"/>
    </source>
</evidence>
<evidence type="ECO:0000256" key="6">
    <source>
        <dbReference type="ARBA" id="ARBA00023004"/>
    </source>
</evidence>
<dbReference type="InterPro" id="IPR000701">
    <property type="entry name" value="SuccDH_FuR_B_TM-su"/>
</dbReference>
<evidence type="ECO:0000256" key="1">
    <source>
        <dbReference type="ARBA" id="ARBA00004141"/>
    </source>
</evidence>
<evidence type="ECO:0000313" key="9">
    <source>
        <dbReference type="Proteomes" id="UP001629113"/>
    </source>
</evidence>
<organism evidence="8 9">
    <name type="scientific">Phlyctema vagabunda</name>
    <dbReference type="NCBI Taxonomy" id="108571"/>
    <lineage>
        <taxon>Eukaryota</taxon>
        <taxon>Fungi</taxon>
        <taxon>Dikarya</taxon>
        <taxon>Ascomycota</taxon>
        <taxon>Pezizomycotina</taxon>
        <taxon>Leotiomycetes</taxon>
        <taxon>Helotiales</taxon>
        <taxon>Dermateaceae</taxon>
        <taxon>Phlyctema</taxon>
    </lineage>
</organism>
<dbReference type="Proteomes" id="UP001629113">
    <property type="component" value="Unassembled WGS sequence"/>
</dbReference>
<comment type="subcellular location">
    <subcellularLocation>
        <location evidence="1">Membrane</location>
        <topology evidence="1">Multi-pass membrane protein</topology>
    </subcellularLocation>
</comment>
<dbReference type="Gene3D" id="1.20.1300.10">
    <property type="entry name" value="Fumarate reductase/succinate dehydrogenase, transmembrane subunit"/>
    <property type="match status" value="1"/>
</dbReference>
<dbReference type="CDD" id="cd03499">
    <property type="entry name" value="SQR_TypeC_SdhC"/>
    <property type="match status" value="1"/>
</dbReference>
<dbReference type="InterPro" id="IPR018495">
    <property type="entry name" value="Succ_DH_cyt_bsu_CS"/>
</dbReference>
<keyword evidence="2" id="KW-0349">Heme</keyword>
<proteinExistence type="predicted"/>
<protein>
    <submittedName>
        <fullName evidence="8">Succinate dehydrogenase cytochrome b560 subunit</fullName>
    </submittedName>
</protein>
<evidence type="ECO:0000256" key="5">
    <source>
        <dbReference type="ARBA" id="ARBA00022989"/>
    </source>
</evidence>
<dbReference type="PANTHER" id="PTHR10978">
    <property type="entry name" value="SUCCINATE DEHYDROGENASE CYTOCHROME B560 SUBUNIT"/>
    <property type="match status" value="1"/>
</dbReference>
<dbReference type="SUPFAM" id="SSF81343">
    <property type="entry name" value="Fumarate reductase respiratory complex transmembrane subunits"/>
    <property type="match status" value="1"/>
</dbReference>
<keyword evidence="4" id="KW-0479">Metal-binding</keyword>
<keyword evidence="7" id="KW-0472">Membrane</keyword>
<dbReference type="Pfam" id="PF01127">
    <property type="entry name" value="Sdh_cyt"/>
    <property type="match status" value="1"/>
</dbReference>
<dbReference type="NCBIfam" id="TIGR02970">
    <property type="entry name" value="succ_dehyd_cytB"/>
    <property type="match status" value="1"/>
</dbReference>
<keyword evidence="5" id="KW-1133">Transmembrane helix</keyword>
<dbReference type="EMBL" id="JBFCZG010000004">
    <property type="protein sequence ID" value="KAL3423126.1"/>
    <property type="molecule type" value="Genomic_DNA"/>
</dbReference>
<reference evidence="8 9" key="1">
    <citation type="submission" date="2024-06" db="EMBL/GenBank/DDBJ databases">
        <title>Complete genome of Phlyctema vagabunda strain 19-DSS-EL-015.</title>
        <authorList>
            <person name="Fiorenzani C."/>
        </authorList>
    </citation>
    <scope>NUCLEOTIDE SEQUENCE [LARGE SCALE GENOMIC DNA]</scope>
    <source>
        <strain evidence="8 9">19-DSS-EL-015</strain>
    </source>
</reference>
<keyword evidence="6" id="KW-0408">Iron</keyword>
<dbReference type="InterPro" id="IPR014314">
    <property type="entry name" value="Succ_DH_cytb556"/>
</dbReference>